<dbReference type="RefSeq" id="XP_005743797.1">
    <property type="nucleotide sequence ID" value="XM_005743740.2"/>
</dbReference>
<name>A0A9Y3VPT1_9CICH</name>
<sequence length="640" mass="72561">MFFPIFREKMKSLMCLLASVRAASPFPLNCGSVRKRTSVEFGSNTARCLQITRGTDVKLMSEAAVPLLRKRDTGPSWDRTGRRTAPQKAPGAALSPYIPYTKPQSKAAALFDIQSLFEEDVIAELCSRLQAFPRSDRAEGLASLLGACVEFGLEAHSPPVLTLMNECLELLSNRDIGVAQLCRLGEVVCALEGRRSRVLTEVLDCVCAAVEEDVVSPSEAVMVYSLLTRFCEPASQQQTRILSALHTDTRRLVHRLKAGQVSDILQSLLKLQQTQAVSLVLRLSHRASRVFKAFRDDEIMKVLTALMTLKQHDGELVAAMEKHLPGRLEKCDPELIGAIVEYCVQMRCRSEPLFEAVAENFVRHAENHTTLQIAKQIVAMGRLNYLPQCSSQMFKKLESILSERFSQFQPRSLVDVMHACIHLERFPLNYMTKVFSPHFLQKLQAQGEPLDKNTLGQLTQLHLSTMLECTYYWGPRLPFFLHVKRFSSAGQAFETPMERLLYRQVKGPLAQLLGGTFYSTRMIHGGYTIDVEICLDESGFVLPPSQWDHTYKRVVLCLDDPNRFCTNTRHLLGKEVTKRRHLQRMGVELVEIPYFEFEKLQTEEEQIQYLHDKIFPAVSKFNNQAANQFNQKSTVRQTSL</sequence>
<dbReference type="GO" id="GO:0003723">
    <property type="term" value="F:RNA binding"/>
    <property type="evidence" value="ECO:0007669"/>
    <property type="project" value="TreeGrafter"/>
</dbReference>
<dbReference type="PROSITE" id="PS51286">
    <property type="entry name" value="RAP"/>
    <property type="match status" value="1"/>
</dbReference>
<dbReference type="PANTHER" id="PTHR21228">
    <property type="entry name" value="FAST LEU-RICH DOMAIN-CONTAINING"/>
    <property type="match status" value="1"/>
</dbReference>
<evidence type="ECO:0000313" key="6">
    <source>
        <dbReference type="Proteomes" id="UP000695023"/>
    </source>
</evidence>
<dbReference type="InterPro" id="IPR013584">
    <property type="entry name" value="RAP"/>
</dbReference>
<accession>A0A9Y3VPT1</accession>
<organism evidence="6 7">
    <name type="scientific">Pundamilia nyererei</name>
    <dbReference type="NCBI Taxonomy" id="303518"/>
    <lineage>
        <taxon>Eukaryota</taxon>
        <taxon>Metazoa</taxon>
        <taxon>Chordata</taxon>
        <taxon>Craniata</taxon>
        <taxon>Vertebrata</taxon>
        <taxon>Euteleostomi</taxon>
        <taxon>Actinopterygii</taxon>
        <taxon>Neopterygii</taxon>
        <taxon>Teleostei</taxon>
        <taxon>Neoteleostei</taxon>
        <taxon>Acanthomorphata</taxon>
        <taxon>Ovalentaria</taxon>
        <taxon>Cichlomorphae</taxon>
        <taxon>Cichliformes</taxon>
        <taxon>Cichlidae</taxon>
        <taxon>African cichlids</taxon>
        <taxon>Pseudocrenilabrinae</taxon>
        <taxon>Haplochromini</taxon>
        <taxon>Pundamilia</taxon>
    </lineage>
</organism>
<protein>
    <submittedName>
        <fullName evidence="7">FAST kinase domain-containing protein 3-like isoform X1</fullName>
    </submittedName>
</protein>
<dbReference type="PANTHER" id="PTHR21228:SF9">
    <property type="entry name" value="FAST KINASE DOMAIN-CONTAINING PROTEIN 3, MITOCHONDRIAL"/>
    <property type="match status" value="1"/>
</dbReference>
<proteinExistence type="predicted"/>
<feature type="domain" description="RAP" evidence="5">
    <location>
        <begin position="554"/>
        <end position="612"/>
    </location>
</feature>
<dbReference type="AlphaFoldDB" id="A0A9Y3VPT1"/>
<evidence type="ECO:0000259" key="5">
    <source>
        <dbReference type="PROSITE" id="PS51286"/>
    </source>
</evidence>
<dbReference type="GO" id="GO:0044528">
    <property type="term" value="P:regulation of mitochondrial mRNA stability"/>
    <property type="evidence" value="ECO:0007669"/>
    <property type="project" value="InterPro"/>
</dbReference>
<dbReference type="Pfam" id="PF08368">
    <property type="entry name" value="FAST_2"/>
    <property type="match status" value="1"/>
</dbReference>
<gene>
    <name evidence="7" type="primary">LOC102215382</name>
</gene>
<dbReference type="GeneID" id="102215382"/>
<dbReference type="InterPro" id="IPR050870">
    <property type="entry name" value="FAST_kinase"/>
</dbReference>
<keyword evidence="4" id="KW-0732">Signal</keyword>
<comment type="subcellular location">
    <subcellularLocation>
        <location evidence="1">Mitochondrion</location>
    </subcellularLocation>
</comment>
<keyword evidence="6" id="KW-1185">Reference proteome</keyword>
<feature type="chain" id="PRO_5041349238" evidence="4">
    <location>
        <begin position="23"/>
        <end position="640"/>
    </location>
</feature>
<reference evidence="7" key="1">
    <citation type="submission" date="2025-08" db="UniProtKB">
        <authorList>
            <consortium name="RefSeq"/>
        </authorList>
    </citation>
    <scope>IDENTIFICATION</scope>
</reference>
<feature type="region of interest" description="Disordered" evidence="3">
    <location>
        <begin position="71"/>
        <end position="91"/>
    </location>
</feature>
<dbReference type="Pfam" id="PF06743">
    <property type="entry name" value="FAST_1"/>
    <property type="match status" value="1"/>
</dbReference>
<evidence type="ECO:0000256" key="4">
    <source>
        <dbReference type="SAM" id="SignalP"/>
    </source>
</evidence>
<evidence type="ECO:0000313" key="7">
    <source>
        <dbReference type="RefSeq" id="XP_005743797.1"/>
    </source>
</evidence>
<dbReference type="Pfam" id="PF08373">
    <property type="entry name" value="RAP"/>
    <property type="match status" value="1"/>
</dbReference>
<dbReference type="GO" id="GO:0005759">
    <property type="term" value="C:mitochondrial matrix"/>
    <property type="evidence" value="ECO:0007669"/>
    <property type="project" value="TreeGrafter"/>
</dbReference>
<dbReference type="GO" id="GO:0000963">
    <property type="term" value="P:mitochondrial RNA processing"/>
    <property type="evidence" value="ECO:0007669"/>
    <property type="project" value="TreeGrafter"/>
</dbReference>
<dbReference type="Proteomes" id="UP000695023">
    <property type="component" value="Unplaced"/>
</dbReference>
<dbReference type="SMART" id="SM00952">
    <property type="entry name" value="RAP"/>
    <property type="match status" value="1"/>
</dbReference>
<evidence type="ECO:0000256" key="1">
    <source>
        <dbReference type="ARBA" id="ARBA00004173"/>
    </source>
</evidence>
<feature type="signal peptide" evidence="4">
    <location>
        <begin position="1"/>
        <end position="22"/>
    </location>
</feature>
<dbReference type="InterPro" id="IPR010622">
    <property type="entry name" value="FAST_Leu-rich"/>
</dbReference>
<dbReference type="GO" id="GO:0035770">
    <property type="term" value="C:ribonucleoprotein granule"/>
    <property type="evidence" value="ECO:0007669"/>
    <property type="project" value="TreeGrafter"/>
</dbReference>
<keyword evidence="2" id="KW-0496">Mitochondrion</keyword>
<evidence type="ECO:0000256" key="2">
    <source>
        <dbReference type="ARBA" id="ARBA00023128"/>
    </source>
</evidence>
<evidence type="ECO:0000256" key="3">
    <source>
        <dbReference type="SAM" id="MobiDB-lite"/>
    </source>
</evidence>
<dbReference type="InterPro" id="IPR013579">
    <property type="entry name" value="FAST_2"/>
</dbReference>